<keyword evidence="2" id="KW-0238">DNA-binding</keyword>
<dbReference type="PANTHER" id="PTHR24567:SF75">
    <property type="entry name" value="FUMARATE AND NITRATE REDUCTION REGULATORY PROTEIN"/>
    <property type="match status" value="1"/>
</dbReference>
<dbReference type="PROSITE" id="PS50042">
    <property type="entry name" value="CNMP_BINDING_3"/>
    <property type="match status" value="1"/>
</dbReference>
<feature type="domain" description="HTH crp-type" evidence="5">
    <location>
        <begin position="165"/>
        <end position="238"/>
    </location>
</feature>
<dbReference type="CDD" id="cd00038">
    <property type="entry name" value="CAP_ED"/>
    <property type="match status" value="1"/>
</dbReference>
<keyword evidence="1" id="KW-0805">Transcription regulation</keyword>
<dbReference type="GO" id="GO:0003677">
    <property type="term" value="F:DNA binding"/>
    <property type="evidence" value="ECO:0007669"/>
    <property type="project" value="UniProtKB-KW"/>
</dbReference>
<dbReference type="InterPro" id="IPR018490">
    <property type="entry name" value="cNMP-bd_dom_sf"/>
</dbReference>
<evidence type="ECO:0000256" key="1">
    <source>
        <dbReference type="ARBA" id="ARBA00023015"/>
    </source>
</evidence>
<dbReference type="SMART" id="SM00419">
    <property type="entry name" value="HTH_CRP"/>
    <property type="match status" value="1"/>
</dbReference>
<dbReference type="Pfam" id="PF13545">
    <property type="entry name" value="HTH_Crp_2"/>
    <property type="match status" value="1"/>
</dbReference>
<dbReference type="GO" id="GO:0005829">
    <property type="term" value="C:cytosol"/>
    <property type="evidence" value="ECO:0007669"/>
    <property type="project" value="TreeGrafter"/>
</dbReference>
<dbReference type="EMBL" id="CP007509">
    <property type="protein sequence ID" value="AHY42814.1"/>
    <property type="molecule type" value="Genomic_DNA"/>
</dbReference>
<feature type="domain" description="Cyclic nucleotide-binding" evidence="4">
    <location>
        <begin position="56"/>
        <end position="132"/>
    </location>
</feature>
<dbReference type="SMART" id="SM00100">
    <property type="entry name" value="cNMP"/>
    <property type="match status" value="1"/>
</dbReference>
<name>A0A023WSM0_STUST</name>
<dbReference type="CDD" id="cd00092">
    <property type="entry name" value="HTH_CRP"/>
    <property type="match status" value="1"/>
</dbReference>
<dbReference type="InterPro" id="IPR014710">
    <property type="entry name" value="RmlC-like_jellyroll"/>
</dbReference>
<dbReference type="SUPFAM" id="SSF51206">
    <property type="entry name" value="cAMP-binding domain-like"/>
    <property type="match status" value="1"/>
</dbReference>
<proteinExistence type="predicted"/>
<reference evidence="6 7" key="1">
    <citation type="submission" date="2014-03" db="EMBL/GenBank/DDBJ databases">
        <title>Complete genome sequence of Pseudomonas stutzeri 19SMN4.</title>
        <authorList>
            <person name="Brunet-Galmes I."/>
            <person name="Nogales B."/>
            <person name="Busquets A."/>
            <person name="Pena A."/>
            <person name="Gomila M."/>
            <person name="Garcia-Valdes E."/>
            <person name="Lalucat J."/>
            <person name="Bennasar A."/>
            <person name="Bosch R."/>
        </authorList>
    </citation>
    <scope>NUCLEOTIDE SEQUENCE [LARGE SCALE GENOMIC DNA]</scope>
    <source>
        <strain evidence="6 7">19SMN4</strain>
    </source>
</reference>
<dbReference type="Proteomes" id="UP000025238">
    <property type="component" value="Chromosome"/>
</dbReference>
<dbReference type="AlphaFoldDB" id="A0A023WSM0"/>
<evidence type="ECO:0000256" key="2">
    <source>
        <dbReference type="ARBA" id="ARBA00023125"/>
    </source>
</evidence>
<accession>A0A023WSM0</accession>
<organism evidence="6 7">
    <name type="scientific">Stutzerimonas stutzeri</name>
    <name type="common">Pseudomonas stutzeri</name>
    <dbReference type="NCBI Taxonomy" id="316"/>
    <lineage>
        <taxon>Bacteria</taxon>
        <taxon>Pseudomonadati</taxon>
        <taxon>Pseudomonadota</taxon>
        <taxon>Gammaproteobacteria</taxon>
        <taxon>Pseudomonadales</taxon>
        <taxon>Pseudomonadaceae</taxon>
        <taxon>Stutzerimonas</taxon>
    </lineage>
</organism>
<evidence type="ECO:0000313" key="7">
    <source>
        <dbReference type="Proteomes" id="UP000025238"/>
    </source>
</evidence>
<evidence type="ECO:0000313" key="6">
    <source>
        <dbReference type="EMBL" id="AHY42814.1"/>
    </source>
</evidence>
<dbReference type="Gene3D" id="2.60.120.10">
    <property type="entry name" value="Jelly Rolls"/>
    <property type="match status" value="1"/>
</dbReference>
<dbReference type="InterPro" id="IPR050397">
    <property type="entry name" value="Env_Response_Regulators"/>
</dbReference>
<sequence>MYYHSNAHRAPSSVTGLPQADCRDCVLSSRCLPSVLGRNDIPAHELRFRSSTLVKGQLLFEEGDRATSLYMVRSGAMSASRANVYGAQQILSFSLRGDLVGACSLHEPRHQVTVRAVQRTALCELPLDVLHRLSSINGGVARFLRKVLSKELKRNREARLQLAVPRADSRVASFLAWYAGALIERRQPAARFRLPMSRVEIANHLGLAVESVSRALAELRAEGILEAKGREIEILDSCRLWEVACSMQFRRAACVPARRHSPDVIAAC</sequence>
<dbReference type="SUPFAM" id="SSF46785">
    <property type="entry name" value="Winged helix' DNA-binding domain"/>
    <property type="match status" value="1"/>
</dbReference>
<dbReference type="Pfam" id="PF00027">
    <property type="entry name" value="cNMP_binding"/>
    <property type="match status" value="1"/>
</dbReference>
<keyword evidence="3" id="KW-0804">Transcription</keyword>
<dbReference type="PRINTS" id="PR00034">
    <property type="entry name" value="HTHCRP"/>
</dbReference>
<dbReference type="InterPro" id="IPR036390">
    <property type="entry name" value="WH_DNA-bd_sf"/>
</dbReference>
<evidence type="ECO:0000259" key="5">
    <source>
        <dbReference type="PROSITE" id="PS51063"/>
    </source>
</evidence>
<gene>
    <name evidence="6" type="ORF">UIB01_10165</name>
</gene>
<protein>
    <submittedName>
        <fullName evidence="6">Transcriptional regulator</fullName>
    </submittedName>
</protein>
<evidence type="ECO:0000256" key="3">
    <source>
        <dbReference type="ARBA" id="ARBA00023163"/>
    </source>
</evidence>
<evidence type="ECO:0000259" key="4">
    <source>
        <dbReference type="PROSITE" id="PS50042"/>
    </source>
</evidence>
<dbReference type="InterPro" id="IPR000595">
    <property type="entry name" value="cNMP-bd_dom"/>
</dbReference>
<dbReference type="PANTHER" id="PTHR24567">
    <property type="entry name" value="CRP FAMILY TRANSCRIPTIONAL REGULATORY PROTEIN"/>
    <property type="match status" value="1"/>
</dbReference>
<dbReference type="PATRIC" id="fig|316.97.peg.2036"/>
<dbReference type="KEGG" id="pstu:UIB01_10165"/>
<dbReference type="Gene3D" id="1.10.10.10">
    <property type="entry name" value="Winged helix-like DNA-binding domain superfamily/Winged helix DNA-binding domain"/>
    <property type="match status" value="1"/>
</dbReference>
<dbReference type="InterPro" id="IPR012318">
    <property type="entry name" value="HTH_CRP"/>
</dbReference>
<dbReference type="InterPro" id="IPR036388">
    <property type="entry name" value="WH-like_DNA-bd_sf"/>
</dbReference>
<dbReference type="GO" id="GO:0003700">
    <property type="term" value="F:DNA-binding transcription factor activity"/>
    <property type="evidence" value="ECO:0007669"/>
    <property type="project" value="TreeGrafter"/>
</dbReference>
<dbReference type="PROSITE" id="PS51063">
    <property type="entry name" value="HTH_CRP_2"/>
    <property type="match status" value="1"/>
</dbReference>